<gene>
    <name evidence="2" type="ORF">SVUK_LOCUS4212</name>
</gene>
<feature type="region of interest" description="Disordered" evidence="1">
    <location>
        <begin position="115"/>
        <end position="140"/>
    </location>
</feature>
<keyword evidence="3" id="KW-1185">Reference proteome</keyword>
<name>A0A3P7IUJ2_STRVU</name>
<proteinExistence type="predicted"/>
<dbReference type="OrthoDB" id="5845973at2759"/>
<feature type="non-terminal residue" evidence="2">
    <location>
        <position position="140"/>
    </location>
</feature>
<dbReference type="EMBL" id="UYYB01011453">
    <property type="protein sequence ID" value="VDM69214.1"/>
    <property type="molecule type" value="Genomic_DNA"/>
</dbReference>
<dbReference type="AlphaFoldDB" id="A0A3P7IUJ2"/>
<evidence type="ECO:0000313" key="3">
    <source>
        <dbReference type="Proteomes" id="UP000270094"/>
    </source>
</evidence>
<sequence>MNKLLHSANVHSCNPGLEYIWREEAARCAAQGRQLEDTFNNYTPRPYWQNKLETDLLNRIEDVARTLRADGGATQQESLATQPINDPIVPEHLVIEDDPKLDSTIAWTQDVTEIEAPLEDAVAEEEPKEEEAQEGSDEDD</sequence>
<reference evidence="2 3" key="1">
    <citation type="submission" date="2018-11" db="EMBL/GenBank/DDBJ databases">
        <authorList>
            <consortium name="Pathogen Informatics"/>
        </authorList>
    </citation>
    <scope>NUCLEOTIDE SEQUENCE [LARGE SCALE GENOMIC DNA]</scope>
</reference>
<protein>
    <submittedName>
        <fullName evidence="2">Uncharacterized protein</fullName>
    </submittedName>
</protein>
<evidence type="ECO:0000256" key="1">
    <source>
        <dbReference type="SAM" id="MobiDB-lite"/>
    </source>
</evidence>
<organism evidence="2 3">
    <name type="scientific">Strongylus vulgaris</name>
    <name type="common">Blood worm</name>
    <dbReference type="NCBI Taxonomy" id="40348"/>
    <lineage>
        <taxon>Eukaryota</taxon>
        <taxon>Metazoa</taxon>
        <taxon>Ecdysozoa</taxon>
        <taxon>Nematoda</taxon>
        <taxon>Chromadorea</taxon>
        <taxon>Rhabditida</taxon>
        <taxon>Rhabditina</taxon>
        <taxon>Rhabditomorpha</taxon>
        <taxon>Strongyloidea</taxon>
        <taxon>Strongylidae</taxon>
        <taxon>Strongylus</taxon>
    </lineage>
</organism>
<accession>A0A3P7IUJ2</accession>
<evidence type="ECO:0000313" key="2">
    <source>
        <dbReference type="EMBL" id="VDM69214.1"/>
    </source>
</evidence>
<dbReference type="Proteomes" id="UP000270094">
    <property type="component" value="Unassembled WGS sequence"/>
</dbReference>